<dbReference type="SUPFAM" id="SSF46785">
    <property type="entry name" value="Winged helix' DNA-binding domain"/>
    <property type="match status" value="1"/>
</dbReference>
<comment type="caution">
    <text evidence="2">The sequence shown here is derived from an EMBL/GenBank/DDBJ whole genome shotgun (WGS) entry which is preliminary data.</text>
</comment>
<organism evidence="2 3">
    <name type="scientific">Xylaria arbuscula</name>
    <dbReference type="NCBI Taxonomy" id="114810"/>
    <lineage>
        <taxon>Eukaryota</taxon>
        <taxon>Fungi</taxon>
        <taxon>Dikarya</taxon>
        <taxon>Ascomycota</taxon>
        <taxon>Pezizomycotina</taxon>
        <taxon>Sordariomycetes</taxon>
        <taxon>Xylariomycetidae</taxon>
        <taxon>Xylariales</taxon>
        <taxon>Xylariaceae</taxon>
        <taxon>Xylaria</taxon>
    </lineage>
</organism>
<protein>
    <recommendedName>
        <fullName evidence="4">O-methyltransferase domain-containing protein</fullName>
    </recommendedName>
</protein>
<feature type="chain" id="PRO_5040805424" description="O-methyltransferase domain-containing protein" evidence="1">
    <location>
        <begin position="19"/>
        <end position="299"/>
    </location>
</feature>
<dbReference type="EMBL" id="JANPWZ010002655">
    <property type="protein sequence ID" value="KAJ3557070.1"/>
    <property type="molecule type" value="Genomic_DNA"/>
</dbReference>
<sequence>MPSIRATALIALLDNIQASDCADDNDGHGDRVAIAEATRRLLSRLETPFERAWRLSWINGNTHMAVQVIMDIGIWEAWYLSKRREITLSELHALARVPCDLMVIRRLFRLLAAENVVRELGEDRFGATTFSEALGQTGEPVAQTILSGTHHGLDSTRRLPEFLARTGYAEPLDPRNSCYMDITPERLGMFERCRANPEHQASFTGFMRGLTAYKLDWTQIYDTKILMSDFDPNGEAPLFIDIGGAHGVDVERLLSRYPNLPGRKLVLQDTPEVLALAKVSDKITVQAHDFFTPQPVKGK</sequence>
<dbReference type="SUPFAM" id="SSF53335">
    <property type="entry name" value="S-adenosyl-L-methionine-dependent methyltransferases"/>
    <property type="match status" value="1"/>
</dbReference>
<evidence type="ECO:0000256" key="1">
    <source>
        <dbReference type="SAM" id="SignalP"/>
    </source>
</evidence>
<dbReference type="VEuPathDB" id="FungiDB:F4678DRAFT_447516"/>
<name>A0A9W8N5I9_9PEZI</name>
<proteinExistence type="predicted"/>
<reference evidence="2" key="1">
    <citation type="submission" date="2022-07" db="EMBL/GenBank/DDBJ databases">
        <title>Genome Sequence of Xylaria arbuscula.</title>
        <authorList>
            <person name="Buettner E."/>
        </authorList>
    </citation>
    <scope>NUCLEOTIDE SEQUENCE</scope>
    <source>
        <strain evidence="2">VT107</strain>
    </source>
</reference>
<gene>
    <name evidence="2" type="ORF">NPX13_g10004</name>
</gene>
<dbReference type="InterPro" id="IPR029063">
    <property type="entry name" value="SAM-dependent_MTases_sf"/>
</dbReference>
<dbReference type="GO" id="GO:0008168">
    <property type="term" value="F:methyltransferase activity"/>
    <property type="evidence" value="ECO:0007669"/>
    <property type="project" value="InterPro"/>
</dbReference>
<dbReference type="PANTHER" id="PTHR43712:SF8">
    <property type="entry name" value="O-METHYLTRANSFERASE AF390-400"/>
    <property type="match status" value="1"/>
</dbReference>
<accession>A0A9W8N5I9</accession>
<keyword evidence="3" id="KW-1185">Reference proteome</keyword>
<evidence type="ECO:0000313" key="2">
    <source>
        <dbReference type="EMBL" id="KAJ3557070.1"/>
    </source>
</evidence>
<dbReference type="InterPro" id="IPR036390">
    <property type="entry name" value="WH_DNA-bd_sf"/>
</dbReference>
<dbReference type="Gene3D" id="3.40.50.150">
    <property type="entry name" value="Vaccinia Virus protein VP39"/>
    <property type="match status" value="1"/>
</dbReference>
<dbReference type="InterPro" id="IPR036388">
    <property type="entry name" value="WH-like_DNA-bd_sf"/>
</dbReference>
<evidence type="ECO:0000313" key="3">
    <source>
        <dbReference type="Proteomes" id="UP001148614"/>
    </source>
</evidence>
<dbReference type="AlphaFoldDB" id="A0A9W8N5I9"/>
<dbReference type="Gene3D" id="1.10.10.10">
    <property type="entry name" value="Winged helix-like DNA-binding domain superfamily/Winged helix DNA-binding domain"/>
    <property type="match status" value="1"/>
</dbReference>
<dbReference type="PROSITE" id="PS51683">
    <property type="entry name" value="SAM_OMT_II"/>
    <property type="match status" value="1"/>
</dbReference>
<dbReference type="InterPro" id="IPR016461">
    <property type="entry name" value="COMT-like"/>
</dbReference>
<keyword evidence="1" id="KW-0732">Signal</keyword>
<dbReference type="PANTHER" id="PTHR43712">
    <property type="entry name" value="PUTATIVE (AFU_ORTHOLOGUE AFUA_4G14580)-RELATED"/>
    <property type="match status" value="1"/>
</dbReference>
<dbReference type="Proteomes" id="UP001148614">
    <property type="component" value="Unassembled WGS sequence"/>
</dbReference>
<feature type="signal peptide" evidence="1">
    <location>
        <begin position="1"/>
        <end position="18"/>
    </location>
</feature>
<evidence type="ECO:0008006" key="4">
    <source>
        <dbReference type="Google" id="ProtNLM"/>
    </source>
</evidence>